<reference evidence="4" key="1">
    <citation type="submission" date="2017-10" db="EMBL/GenBank/DDBJ databases">
        <title>Kefir isolates.</title>
        <authorList>
            <person name="Kim Y."/>
            <person name="Blasche S."/>
        </authorList>
    </citation>
    <scope>NUCLEOTIDE SEQUENCE [LARGE SCALE GENOMIC DNA]</scope>
    <source>
        <strain evidence="4">OG2-2</strain>
    </source>
</reference>
<keyword evidence="5" id="KW-1185">Reference proteome</keyword>
<evidence type="ECO:0000313" key="4">
    <source>
        <dbReference type="EMBL" id="PEN15911.1"/>
    </source>
</evidence>
<feature type="signal peptide" evidence="2">
    <location>
        <begin position="1"/>
        <end position="24"/>
    </location>
</feature>
<comment type="caution">
    <text evidence="4">The sequence shown here is derived from an EMBL/GenBank/DDBJ whole genome shotgun (WGS) entry which is preliminary data.</text>
</comment>
<feature type="compositionally biased region" description="Basic and acidic residues" evidence="1">
    <location>
        <begin position="51"/>
        <end position="61"/>
    </location>
</feature>
<feature type="compositionally biased region" description="Low complexity" evidence="1">
    <location>
        <begin position="39"/>
        <end position="50"/>
    </location>
</feature>
<protein>
    <submittedName>
        <fullName evidence="4">Tat (Twin-arginine translocation) pathway signal sequence</fullName>
    </submittedName>
</protein>
<evidence type="ECO:0000256" key="1">
    <source>
        <dbReference type="SAM" id="MobiDB-lite"/>
    </source>
</evidence>
<feature type="domain" description="DUF6318" evidence="3">
    <location>
        <begin position="65"/>
        <end position="216"/>
    </location>
</feature>
<organism evidence="4 5">
    <name type="scientific">Rothia dentocariosa</name>
    <dbReference type="NCBI Taxonomy" id="2047"/>
    <lineage>
        <taxon>Bacteria</taxon>
        <taxon>Bacillati</taxon>
        <taxon>Actinomycetota</taxon>
        <taxon>Actinomycetes</taxon>
        <taxon>Micrococcales</taxon>
        <taxon>Micrococcaceae</taxon>
        <taxon>Rothia</taxon>
    </lineage>
</organism>
<gene>
    <name evidence="4" type="ORF">CRM92_07380</name>
</gene>
<dbReference type="RefSeq" id="WP_098042792.1">
    <property type="nucleotide sequence ID" value="NZ_CAKARO010000051.1"/>
</dbReference>
<feature type="region of interest" description="Disordered" evidence="1">
    <location>
        <begin position="29"/>
        <end position="85"/>
    </location>
</feature>
<dbReference type="Proteomes" id="UP000219947">
    <property type="component" value="Unassembled WGS sequence"/>
</dbReference>
<dbReference type="InterPro" id="IPR046281">
    <property type="entry name" value="DUF6318"/>
</dbReference>
<name>A0A2A8D4S2_9MICC</name>
<keyword evidence="2" id="KW-0732">Signal</keyword>
<feature type="chain" id="PRO_5039684870" evidence="2">
    <location>
        <begin position="25"/>
        <end position="236"/>
    </location>
</feature>
<sequence length="236" mass="25082">MLTTSVSRRGALGVLGLGSAAFLAACSSSNSNGNGGDSGTSASSTSTRSDYSGEAKIDKFDTSAGTYEPATRETPAKNVPKPIKPENMNENSVAGLYSSIAFIGAALQYALQTGDMSLINESAMSDEDKETTLSSSLFTAIQNEKNWLADPKLVMNFVDAQPKEENGTYTWPVNVSMSQGEYAVHDGEAVDLPEDRRKYTQKINFTGKYDNNKWSVGGFYGTGGSDSSASHDTQDS</sequence>
<evidence type="ECO:0000256" key="2">
    <source>
        <dbReference type="SAM" id="SignalP"/>
    </source>
</evidence>
<evidence type="ECO:0000259" key="3">
    <source>
        <dbReference type="Pfam" id="PF19843"/>
    </source>
</evidence>
<proteinExistence type="predicted"/>
<dbReference type="AlphaFoldDB" id="A0A2A8D4S2"/>
<dbReference type="EMBL" id="PDEV01000003">
    <property type="protein sequence ID" value="PEN15911.1"/>
    <property type="molecule type" value="Genomic_DNA"/>
</dbReference>
<accession>A0A2A8D4S2</accession>
<evidence type="ECO:0000313" key="5">
    <source>
        <dbReference type="Proteomes" id="UP000219947"/>
    </source>
</evidence>
<dbReference type="Pfam" id="PF19843">
    <property type="entry name" value="DUF6318"/>
    <property type="match status" value="1"/>
</dbReference>